<feature type="binding site" evidence="7">
    <location>
        <position position="597"/>
    </location>
    <ligand>
        <name>Ca(2+)</name>
        <dbReference type="ChEBI" id="CHEBI:29108"/>
    </ligand>
</feature>
<dbReference type="InterPro" id="IPR050749">
    <property type="entry name" value="Glycosyl_Hydrolase_47"/>
</dbReference>
<accession>A0AAE0K8G4</accession>
<feature type="active site" evidence="6">
    <location>
        <position position="338"/>
    </location>
</feature>
<keyword evidence="7" id="KW-0106">Calcium</keyword>
<reference evidence="10" key="1">
    <citation type="journal article" date="2023" name="Mol. Phylogenet. Evol.">
        <title>Genome-scale phylogeny and comparative genomics of the fungal order Sordariales.</title>
        <authorList>
            <person name="Hensen N."/>
            <person name="Bonometti L."/>
            <person name="Westerberg I."/>
            <person name="Brannstrom I.O."/>
            <person name="Guillou S."/>
            <person name="Cros-Aarteil S."/>
            <person name="Calhoun S."/>
            <person name="Haridas S."/>
            <person name="Kuo A."/>
            <person name="Mondo S."/>
            <person name="Pangilinan J."/>
            <person name="Riley R."/>
            <person name="LaButti K."/>
            <person name="Andreopoulos B."/>
            <person name="Lipzen A."/>
            <person name="Chen C."/>
            <person name="Yan M."/>
            <person name="Daum C."/>
            <person name="Ng V."/>
            <person name="Clum A."/>
            <person name="Steindorff A."/>
            <person name="Ohm R.A."/>
            <person name="Martin F."/>
            <person name="Silar P."/>
            <person name="Natvig D.O."/>
            <person name="Lalanne C."/>
            <person name="Gautier V."/>
            <person name="Ament-Velasquez S.L."/>
            <person name="Kruys A."/>
            <person name="Hutchinson M.I."/>
            <person name="Powell A.J."/>
            <person name="Barry K."/>
            <person name="Miller A.N."/>
            <person name="Grigoriev I.V."/>
            <person name="Debuchy R."/>
            <person name="Gladieux P."/>
            <person name="Hiltunen Thoren M."/>
            <person name="Johannesson H."/>
        </authorList>
    </citation>
    <scope>NUCLEOTIDE SEQUENCE</scope>
    <source>
        <strain evidence="10">CBS 958.72</strain>
    </source>
</reference>
<sequence length="607" mass="66977">MLPQLFRRGLQSRLGLVAAALLVVVYIRYRADYSGLWTGPRTTGYVRGGGARTNLDHDAALFVESTYDWARDFTPRHPVAEADMARLPPGPPLRQRQVQFSFPPSAYAPHLSGTIVSASRRRAVRAAFVRCWNSYKEHAWRADELAPVSLEGRNPFGGWAATLVDSLDTLLIMGLWDDFDAALPVVGALDFGQPSVASINVFETTIRHLGGMLSAYDLSGERVLLLKAIELGDMLYAVFDTPNRLPPFWLDFAQAKEGTQQAGTADPAAAASTLALEFTRLSQLTGNPKYFDAVDRVKAFLARTQDATQLPGMWPTLLDLAGEAADRGRDFTLGALSDSLYEYLPKMASLVGGHDPAYEAMYRSAMATVQEHLLFRPMLPDGADVLFSGDVRVRKDNGGGGGVAELFAVGQHLGCFAGGMFGLGGKLFGIEEHVEIGEKLARGCAWAYKAFPTGVMPEIFGMVACPSATEGCEWDEEKWKSQAGREDQPPGLPRGFTNARDPRYLLRPEAIESVFLMYRMTGKAEYQDMAWDMFLSIQNATSTEHANSAIEDVTVERGNTTKLDNMESFWMAETLKYFYLIFSPPDLISLDEYVFNTEAHPLKRPTR</sequence>
<keyword evidence="5 8" id="KW-1015">Disulfide bond</keyword>
<dbReference type="Pfam" id="PF01532">
    <property type="entry name" value="Glyco_hydro_47"/>
    <property type="match status" value="1"/>
</dbReference>
<dbReference type="GO" id="GO:0005783">
    <property type="term" value="C:endoplasmic reticulum"/>
    <property type="evidence" value="ECO:0007669"/>
    <property type="project" value="TreeGrafter"/>
</dbReference>
<dbReference type="GO" id="GO:0004571">
    <property type="term" value="F:mannosyl-oligosaccharide 1,2-alpha-mannosidase activity"/>
    <property type="evidence" value="ECO:0007669"/>
    <property type="project" value="InterPro"/>
</dbReference>
<evidence type="ECO:0000256" key="1">
    <source>
        <dbReference type="ARBA" id="ARBA00001913"/>
    </source>
</evidence>
<dbReference type="FunFam" id="1.50.10.10:FF:000037">
    <property type="entry name" value="alpha-1,2-Mannosidase"/>
    <property type="match status" value="1"/>
</dbReference>
<evidence type="ECO:0000313" key="10">
    <source>
        <dbReference type="EMBL" id="KAK3371824.1"/>
    </source>
</evidence>
<dbReference type="PANTHER" id="PTHR11742">
    <property type="entry name" value="MANNOSYL-OLIGOSACCHARIDE ALPHA-1,2-MANNOSIDASE-RELATED"/>
    <property type="match status" value="1"/>
</dbReference>
<evidence type="ECO:0000256" key="8">
    <source>
        <dbReference type="PIRSR" id="PIRSR601382-3"/>
    </source>
</evidence>
<dbReference type="GO" id="GO:0036503">
    <property type="term" value="P:ERAD pathway"/>
    <property type="evidence" value="ECO:0007669"/>
    <property type="project" value="UniProtKB-ARBA"/>
</dbReference>
<feature type="active site" description="Proton donor" evidence="6">
    <location>
        <position position="203"/>
    </location>
</feature>
<keyword evidence="4 9" id="KW-0378">Hydrolase</keyword>
<keyword evidence="7" id="KW-0479">Metal-binding</keyword>
<evidence type="ECO:0000256" key="9">
    <source>
        <dbReference type="RuleBase" id="RU361193"/>
    </source>
</evidence>
<dbReference type="GO" id="GO:0016020">
    <property type="term" value="C:membrane"/>
    <property type="evidence" value="ECO:0007669"/>
    <property type="project" value="InterPro"/>
</dbReference>
<feature type="active site" evidence="6">
    <location>
        <position position="509"/>
    </location>
</feature>
<dbReference type="GO" id="GO:0005975">
    <property type="term" value="P:carbohydrate metabolic process"/>
    <property type="evidence" value="ECO:0007669"/>
    <property type="project" value="InterPro"/>
</dbReference>
<comment type="similarity">
    <text evidence="3 9">Belongs to the glycosyl hydrolase 47 family.</text>
</comment>
<evidence type="ECO:0000313" key="11">
    <source>
        <dbReference type="Proteomes" id="UP001287356"/>
    </source>
</evidence>
<dbReference type="PRINTS" id="PR00747">
    <property type="entry name" value="GLYHDRLASE47"/>
</dbReference>
<feature type="active site" description="Proton donor" evidence="6">
    <location>
        <position position="458"/>
    </location>
</feature>
<dbReference type="SUPFAM" id="SSF48225">
    <property type="entry name" value="Seven-hairpin glycosidases"/>
    <property type="match status" value="1"/>
</dbReference>
<dbReference type="EMBL" id="JAULSN010000005">
    <property type="protein sequence ID" value="KAK3371824.1"/>
    <property type="molecule type" value="Genomic_DNA"/>
</dbReference>
<dbReference type="Proteomes" id="UP001287356">
    <property type="component" value="Unassembled WGS sequence"/>
</dbReference>
<gene>
    <name evidence="10" type="ORF">B0T24DRAFT_680836</name>
</gene>
<evidence type="ECO:0000256" key="4">
    <source>
        <dbReference type="ARBA" id="ARBA00022801"/>
    </source>
</evidence>
<dbReference type="EC" id="3.2.1.-" evidence="9"/>
<evidence type="ECO:0000256" key="7">
    <source>
        <dbReference type="PIRSR" id="PIRSR601382-2"/>
    </source>
</evidence>
<evidence type="ECO:0000256" key="6">
    <source>
        <dbReference type="PIRSR" id="PIRSR601382-1"/>
    </source>
</evidence>
<organism evidence="10 11">
    <name type="scientific">Lasiosphaeria ovina</name>
    <dbReference type="NCBI Taxonomy" id="92902"/>
    <lineage>
        <taxon>Eukaryota</taxon>
        <taxon>Fungi</taxon>
        <taxon>Dikarya</taxon>
        <taxon>Ascomycota</taxon>
        <taxon>Pezizomycotina</taxon>
        <taxon>Sordariomycetes</taxon>
        <taxon>Sordariomycetidae</taxon>
        <taxon>Sordariales</taxon>
        <taxon>Lasiosphaeriaceae</taxon>
        <taxon>Lasiosphaeria</taxon>
    </lineage>
</organism>
<feature type="disulfide bond" evidence="8">
    <location>
        <begin position="415"/>
        <end position="444"/>
    </location>
</feature>
<comment type="caution">
    <text evidence="10">The sequence shown here is derived from an EMBL/GenBank/DDBJ whole genome shotgun (WGS) entry which is preliminary data.</text>
</comment>
<dbReference type="InterPro" id="IPR036026">
    <property type="entry name" value="Seven-hairpin_glycosidases"/>
</dbReference>
<dbReference type="AlphaFoldDB" id="A0AAE0K8G4"/>
<comment type="pathway">
    <text evidence="2">Protein modification; protein glycosylation.</text>
</comment>
<reference evidence="10" key="2">
    <citation type="submission" date="2023-06" db="EMBL/GenBank/DDBJ databases">
        <authorList>
            <consortium name="Lawrence Berkeley National Laboratory"/>
            <person name="Haridas S."/>
            <person name="Hensen N."/>
            <person name="Bonometti L."/>
            <person name="Westerberg I."/>
            <person name="Brannstrom I.O."/>
            <person name="Guillou S."/>
            <person name="Cros-Aarteil S."/>
            <person name="Calhoun S."/>
            <person name="Kuo A."/>
            <person name="Mondo S."/>
            <person name="Pangilinan J."/>
            <person name="Riley R."/>
            <person name="Labutti K."/>
            <person name="Andreopoulos B."/>
            <person name="Lipzen A."/>
            <person name="Chen C."/>
            <person name="Yanf M."/>
            <person name="Daum C."/>
            <person name="Ng V."/>
            <person name="Clum A."/>
            <person name="Steindorff A."/>
            <person name="Ohm R."/>
            <person name="Martin F."/>
            <person name="Silar P."/>
            <person name="Natvig D."/>
            <person name="Lalanne C."/>
            <person name="Gautier V."/>
            <person name="Ament-Velasquez S.L."/>
            <person name="Kruys A."/>
            <person name="Hutchinson M.I."/>
            <person name="Powell A.J."/>
            <person name="Barry K."/>
            <person name="Miller A.N."/>
            <person name="Grigoriev I.V."/>
            <person name="Debuchy R."/>
            <person name="Gladieux P."/>
            <person name="Thoren M.H."/>
            <person name="Johannesson H."/>
        </authorList>
    </citation>
    <scope>NUCLEOTIDE SEQUENCE</scope>
    <source>
        <strain evidence="10">CBS 958.72</strain>
    </source>
</reference>
<keyword evidence="11" id="KW-1185">Reference proteome</keyword>
<keyword evidence="9" id="KW-0326">Glycosidase</keyword>
<dbReference type="GO" id="GO:0005509">
    <property type="term" value="F:calcium ion binding"/>
    <property type="evidence" value="ECO:0007669"/>
    <property type="project" value="InterPro"/>
</dbReference>
<evidence type="ECO:0000256" key="2">
    <source>
        <dbReference type="ARBA" id="ARBA00004922"/>
    </source>
</evidence>
<proteinExistence type="inferred from homology"/>
<evidence type="ECO:0000256" key="3">
    <source>
        <dbReference type="ARBA" id="ARBA00007658"/>
    </source>
</evidence>
<dbReference type="PANTHER" id="PTHR11742:SF89">
    <property type="entry name" value="ALPHA-1,2-MANNOSIDASE"/>
    <property type="match status" value="1"/>
</dbReference>
<dbReference type="Gene3D" id="1.50.10.10">
    <property type="match status" value="1"/>
</dbReference>
<dbReference type="InterPro" id="IPR012341">
    <property type="entry name" value="6hp_glycosidase-like_sf"/>
</dbReference>
<evidence type="ECO:0000256" key="5">
    <source>
        <dbReference type="ARBA" id="ARBA00023157"/>
    </source>
</evidence>
<comment type="cofactor">
    <cofactor evidence="1 7">
        <name>Ca(2+)</name>
        <dbReference type="ChEBI" id="CHEBI:29108"/>
    </cofactor>
</comment>
<protein>
    <recommendedName>
        <fullName evidence="9">alpha-1,2-Mannosidase</fullName>
        <ecNumber evidence="9">3.2.1.-</ecNumber>
    </recommendedName>
</protein>
<name>A0AAE0K8G4_9PEZI</name>
<dbReference type="InterPro" id="IPR001382">
    <property type="entry name" value="Glyco_hydro_47"/>
</dbReference>